<dbReference type="AlphaFoldDB" id="A0A9N8VJG1"/>
<dbReference type="InterPro" id="IPR044669">
    <property type="entry name" value="YneE/VCCN1/2-like"/>
</dbReference>
<dbReference type="GO" id="GO:0005254">
    <property type="term" value="F:chloride channel activity"/>
    <property type="evidence" value="ECO:0007669"/>
    <property type="project" value="InterPro"/>
</dbReference>
<evidence type="ECO:0000256" key="7">
    <source>
        <dbReference type="ARBA" id="ARBA00023136"/>
    </source>
</evidence>
<dbReference type="Proteomes" id="UP000789572">
    <property type="component" value="Unassembled WGS sequence"/>
</dbReference>
<dbReference type="PANTHER" id="PTHR33281:SF19">
    <property type="entry name" value="VOLTAGE-DEPENDENT ANION CHANNEL-FORMING PROTEIN YNEE"/>
    <property type="match status" value="1"/>
</dbReference>
<comment type="caution">
    <text evidence="10">The sequence shown here is derived from an EMBL/GenBank/DDBJ whole genome shotgun (WGS) entry which is preliminary data.</text>
</comment>
<keyword evidence="5 9" id="KW-1133">Transmembrane helix</keyword>
<evidence type="ECO:0000256" key="5">
    <source>
        <dbReference type="ARBA" id="ARBA00022989"/>
    </source>
</evidence>
<evidence type="ECO:0000256" key="6">
    <source>
        <dbReference type="ARBA" id="ARBA00023065"/>
    </source>
</evidence>
<keyword evidence="3" id="KW-1003">Cell membrane</keyword>
<dbReference type="GO" id="GO:0005886">
    <property type="term" value="C:plasma membrane"/>
    <property type="evidence" value="ECO:0007669"/>
    <property type="project" value="UniProtKB-SubCell"/>
</dbReference>
<keyword evidence="7 9" id="KW-0472">Membrane</keyword>
<organism evidence="10 11">
    <name type="scientific">Paraglomus occultum</name>
    <dbReference type="NCBI Taxonomy" id="144539"/>
    <lineage>
        <taxon>Eukaryota</taxon>
        <taxon>Fungi</taxon>
        <taxon>Fungi incertae sedis</taxon>
        <taxon>Mucoromycota</taxon>
        <taxon>Glomeromycotina</taxon>
        <taxon>Glomeromycetes</taxon>
        <taxon>Paraglomerales</taxon>
        <taxon>Paraglomeraceae</taxon>
        <taxon>Paraglomus</taxon>
    </lineage>
</organism>
<dbReference type="EMBL" id="CAJVPJ010000017">
    <property type="protein sequence ID" value="CAG8456906.1"/>
    <property type="molecule type" value="Genomic_DNA"/>
</dbReference>
<dbReference type="OrthoDB" id="1368at2759"/>
<accession>A0A9N8VJG1</accession>
<evidence type="ECO:0000313" key="11">
    <source>
        <dbReference type="Proteomes" id="UP000789572"/>
    </source>
</evidence>
<dbReference type="Pfam" id="PF25539">
    <property type="entry name" value="Bestrophin_2"/>
    <property type="match status" value="1"/>
</dbReference>
<evidence type="ECO:0000256" key="8">
    <source>
        <dbReference type="SAM" id="MobiDB-lite"/>
    </source>
</evidence>
<evidence type="ECO:0000256" key="2">
    <source>
        <dbReference type="ARBA" id="ARBA00022448"/>
    </source>
</evidence>
<evidence type="ECO:0000313" key="10">
    <source>
        <dbReference type="EMBL" id="CAG8456906.1"/>
    </source>
</evidence>
<evidence type="ECO:0000256" key="4">
    <source>
        <dbReference type="ARBA" id="ARBA00022692"/>
    </source>
</evidence>
<keyword evidence="6" id="KW-0406">Ion transport</keyword>
<keyword evidence="11" id="KW-1185">Reference proteome</keyword>
<comment type="subcellular location">
    <subcellularLocation>
        <location evidence="1">Cell membrane</location>
        <topology evidence="1">Multi-pass membrane protein</topology>
    </subcellularLocation>
</comment>
<evidence type="ECO:0000256" key="3">
    <source>
        <dbReference type="ARBA" id="ARBA00022475"/>
    </source>
</evidence>
<feature type="transmembrane region" description="Helical" evidence="9">
    <location>
        <begin position="275"/>
        <end position="293"/>
    </location>
</feature>
<name>A0A9N8VJG1_9GLOM</name>
<evidence type="ECO:0000256" key="1">
    <source>
        <dbReference type="ARBA" id="ARBA00004651"/>
    </source>
</evidence>
<proteinExistence type="predicted"/>
<feature type="transmembrane region" description="Helical" evidence="9">
    <location>
        <begin position="25"/>
        <end position="46"/>
    </location>
</feature>
<gene>
    <name evidence="10" type="ORF">POCULU_LOCUS350</name>
</gene>
<sequence length="367" mass="41499">MSNAESEYNPYAYHRPHSLQWRGSVIPRVFPSAFLCLLVAVAVTCVHKLTSVKLSIPQTLIPVLGYWEGRRLWSNLTVAVRNLARSVWISIKEDGETEDEKKAIILEKKSVINLLIGFALATKHYLREENPVEEADVAKVISNIETQLPGFQPLEEQDKAASLYEGTKSNSLNKMLRRNRKPHERKKGDVIPVNHNLPLEILLYLASYFDAKFKEGRITIPTANALGAGLAQLTDCLTQFERILRSPIPVAYAIHLSQTVWIYCLSLPFQFVSLLGWVTIPLVFLASFVLFGIEHIGGEIENPFGYDENDLNLDDFCNYTAEEARRLSVEEVRSLLETDENNKDNESKKNSIEIKVEESEGGDDKKP</sequence>
<evidence type="ECO:0000256" key="9">
    <source>
        <dbReference type="SAM" id="Phobius"/>
    </source>
</evidence>
<reference evidence="10" key="1">
    <citation type="submission" date="2021-06" db="EMBL/GenBank/DDBJ databases">
        <authorList>
            <person name="Kallberg Y."/>
            <person name="Tangrot J."/>
            <person name="Rosling A."/>
        </authorList>
    </citation>
    <scope>NUCLEOTIDE SEQUENCE</scope>
    <source>
        <strain evidence="10">IA702</strain>
    </source>
</reference>
<keyword evidence="2" id="KW-0813">Transport</keyword>
<feature type="region of interest" description="Disordered" evidence="8">
    <location>
        <begin position="337"/>
        <end position="367"/>
    </location>
</feature>
<keyword evidence="4 9" id="KW-0812">Transmembrane</keyword>
<dbReference type="PANTHER" id="PTHR33281">
    <property type="entry name" value="UPF0187 PROTEIN YNEE"/>
    <property type="match status" value="1"/>
</dbReference>
<protein>
    <submittedName>
        <fullName evidence="10">1630_t:CDS:1</fullName>
    </submittedName>
</protein>